<reference evidence="2 3" key="1">
    <citation type="submission" date="2019-09" db="EMBL/GenBank/DDBJ databases">
        <authorList>
            <person name="Chandra G."/>
            <person name="Truman W A."/>
        </authorList>
    </citation>
    <scope>NUCLEOTIDE SEQUENCE [LARGE SCALE GENOMIC DNA]</scope>
    <source>
        <strain evidence="2">PS925</strain>
    </source>
</reference>
<dbReference type="SUPFAM" id="SSF52540">
    <property type="entry name" value="P-loop containing nucleoside triphosphate hydrolases"/>
    <property type="match status" value="1"/>
</dbReference>
<dbReference type="EMBL" id="CABVJG010000014">
    <property type="protein sequence ID" value="VVQ18902.1"/>
    <property type="molecule type" value="Genomic_DNA"/>
</dbReference>
<evidence type="ECO:0000313" key="2">
    <source>
        <dbReference type="EMBL" id="VVQ18902.1"/>
    </source>
</evidence>
<gene>
    <name evidence="2" type="ORF">PS925_04510</name>
</gene>
<proteinExistence type="predicted"/>
<dbReference type="Gene3D" id="3.40.50.300">
    <property type="entry name" value="P-loop containing nucleotide triphosphate hydrolases"/>
    <property type="match status" value="1"/>
</dbReference>
<evidence type="ECO:0000313" key="3">
    <source>
        <dbReference type="Proteomes" id="UP000412311"/>
    </source>
</evidence>
<dbReference type="InterPro" id="IPR027417">
    <property type="entry name" value="P-loop_NTPase"/>
</dbReference>
<evidence type="ECO:0000259" key="1">
    <source>
        <dbReference type="SMART" id="SM00382"/>
    </source>
</evidence>
<protein>
    <recommendedName>
        <fullName evidence="1">AAA+ ATPase domain-containing protein</fullName>
    </recommendedName>
</protein>
<dbReference type="RefSeq" id="WP_191622685.1">
    <property type="nucleotide sequence ID" value="NZ_CABVJG010000014.1"/>
</dbReference>
<dbReference type="InterPro" id="IPR003593">
    <property type="entry name" value="AAA+_ATPase"/>
</dbReference>
<accession>A0A5E7V4I1</accession>
<name>A0A5E7V4I1_PSEFL</name>
<feature type="domain" description="AAA+ ATPase" evidence="1">
    <location>
        <begin position="42"/>
        <end position="197"/>
    </location>
</feature>
<dbReference type="AlphaFoldDB" id="A0A5E7V4I1"/>
<organism evidence="2 3">
    <name type="scientific">Pseudomonas fluorescens</name>
    <dbReference type="NCBI Taxonomy" id="294"/>
    <lineage>
        <taxon>Bacteria</taxon>
        <taxon>Pseudomonadati</taxon>
        <taxon>Pseudomonadota</taxon>
        <taxon>Gammaproteobacteria</taxon>
        <taxon>Pseudomonadales</taxon>
        <taxon>Pseudomonadaceae</taxon>
        <taxon>Pseudomonas</taxon>
    </lineage>
</organism>
<dbReference type="InterPro" id="IPR008868">
    <property type="entry name" value="TniB"/>
</dbReference>
<sequence length="311" mass="35540">MNLTPATGKTPRLSNHFITTPQIERTSARVYEVIDDTRASGKAKGLVICGPSGAGKSTMIKKIIKDRRIEIADGHEFKTIYMDIPSKPTTKSMGEAFLETLQDPFARKHGHSAEFKLLRIVGLIKSLGTELIIFDEVQHIVEYRRNTEETSKWIKYLMNHTGAAVILIGMRETQEILNNDQQLRRRFSATIDFDRFKISTPSANNFSSLLKTLETIIKVKSVSLTTSEMLQRFYYASYGLIDYLTKILDRAAFLVIKNKLEGITLEVLFQAFVDEVWSDAKDNRNPFSSQFNFRSLIGRNEPFYKVDHDQQ</sequence>
<dbReference type="Pfam" id="PF05621">
    <property type="entry name" value="TniB"/>
    <property type="match status" value="1"/>
</dbReference>
<dbReference type="Proteomes" id="UP000412311">
    <property type="component" value="Unassembled WGS sequence"/>
</dbReference>
<dbReference type="SMART" id="SM00382">
    <property type="entry name" value="AAA"/>
    <property type="match status" value="1"/>
</dbReference>